<dbReference type="Proteomes" id="UP001057375">
    <property type="component" value="Unassembled WGS sequence"/>
</dbReference>
<proteinExistence type="predicted"/>
<dbReference type="EMBL" id="BQXS01001484">
    <property type="protein sequence ID" value="GKT30686.1"/>
    <property type="molecule type" value="Genomic_DNA"/>
</dbReference>
<gene>
    <name evidence="1" type="ORF">ADUPG1_001637</name>
</gene>
<sequence>MAGTMMRSPVREFAPENKKAITDPVNSDEWFKRDVLPRHRNVSCLTCGVVRDVSARAEFKDMRKLRDNSRVTRAFLGVSYIGKLVRDDSGWQGTAEIPVSRSIAEKRYREEAEFPLVPQKREAELS</sequence>
<evidence type="ECO:0000313" key="2">
    <source>
        <dbReference type="Proteomes" id="UP001057375"/>
    </source>
</evidence>
<evidence type="ECO:0000313" key="1">
    <source>
        <dbReference type="EMBL" id="GKT30686.1"/>
    </source>
</evidence>
<accession>A0ABQ5KDR3</accession>
<name>A0ABQ5KDR3_9EUKA</name>
<feature type="non-terminal residue" evidence="1">
    <location>
        <position position="126"/>
    </location>
</feature>
<protein>
    <submittedName>
        <fullName evidence="1">STAS domain-containing protein</fullName>
    </submittedName>
</protein>
<keyword evidence="2" id="KW-1185">Reference proteome</keyword>
<reference evidence="1" key="1">
    <citation type="submission" date="2022-03" db="EMBL/GenBank/DDBJ databases">
        <title>Draft genome sequence of Aduncisulcus paluster, a free-living microaerophilic Fornicata.</title>
        <authorList>
            <person name="Yuyama I."/>
            <person name="Kume K."/>
            <person name="Tamura T."/>
            <person name="Inagaki Y."/>
            <person name="Hashimoto T."/>
        </authorList>
    </citation>
    <scope>NUCLEOTIDE SEQUENCE</scope>
    <source>
        <strain evidence="1">NY0171</strain>
    </source>
</reference>
<comment type="caution">
    <text evidence="1">The sequence shown here is derived from an EMBL/GenBank/DDBJ whole genome shotgun (WGS) entry which is preliminary data.</text>
</comment>
<organism evidence="1 2">
    <name type="scientific">Aduncisulcus paluster</name>
    <dbReference type="NCBI Taxonomy" id="2918883"/>
    <lineage>
        <taxon>Eukaryota</taxon>
        <taxon>Metamonada</taxon>
        <taxon>Carpediemonas-like organisms</taxon>
        <taxon>Aduncisulcus</taxon>
    </lineage>
</organism>